<comment type="subcellular location">
    <subcellularLocation>
        <location evidence="1">Membrane</location>
    </subcellularLocation>
</comment>
<comment type="caution">
    <text evidence="7">The sequence shown here is derived from an EMBL/GenBank/DDBJ whole genome shotgun (WGS) entry which is preliminary data.</text>
</comment>
<dbReference type="Pfam" id="PF00350">
    <property type="entry name" value="Dynamin_N"/>
    <property type="match status" value="1"/>
</dbReference>
<dbReference type="PANTHER" id="PTHR10465:SF0">
    <property type="entry name" value="SARCALUMENIN"/>
    <property type="match status" value="1"/>
</dbReference>
<sequence>MSRLGGQVRTLVRDAVDVFRESPEIAQSLRDHLDRLDGPLRVAIAGQVKAGKSTLLNALVGERLAPTDAGECTRIVTWYRQGHRPRVSAQPLVGGPRQLRVDREDGALRIDLEGLNPAHVERLVVDWPSRGLSDTILIDTPGIASLSTDVSARANGFLVPEDEPSEADAVVYLMRHLHSADLRLLESFHDNGIARANPVNTIAVLSRADEVGVGRVDALMSATRIARRYRSDPRLRRLCQGVVPVAGLLAETARSLHQHEFDALAEMAAKPRSDVESALLSADRFVQYAGGFGLLERFGLFGVRLSLALVRQGFGDPGRLAAELVRRSGIDELRAVFAAQFMQRRDLLKSRSALLAVDALLRKDARPGTDVLRDEVERILAGAHEFTELRVLGALRTCVTGLSEDAMDEAERLLGAGGAQPWSRLGLTPDVDRAEQRAAVLDALARWQRQAENPLARKATVDVARVIVRTCEGMAAELS</sequence>
<keyword evidence="3" id="KW-0378">Hydrolase</keyword>
<dbReference type="GO" id="GO:0016020">
    <property type="term" value="C:membrane"/>
    <property type="evidence" value="ECO:0007669"/>
    <property type="project" value="UniProtKB-SubCell"/>
</dbReference>
<name>A0A7W9NKG7_9PSEU</name>
<dbReference type="InterPro" id="IPR045063">
    <property type="entry name" value="Dynamin_N"/>
</dbReference>
<dbReference type="Proteomes" id="UP000585638">
    <property type="component" value="Unassembled WGS sequence"/>
</dbReference>
<dbReference type="GO" id="GO:0008053">
    <property type="term" value="P:mitochondrial fusion"/>
    <property type="evidence" value="ECO:0007669"/>
    <property type="project" value="TreeGrafter"/>
</dbReference>
<dbReference type="SUPFAM" id="SSF52540">
    <property type="entry name" value="P-loop containing nucleoside triphosphate hydrolases"/>
    <property type="match status" value="1"/>
</dbReference>
<evidence type="ECO:0000313" key="7">
    <source>
        <dbReference type="EMBL" id="MBB5895659.1"/>
    </source>
</evidence>
<dbReference type="Gene3D" id="3.40.50.300">
    <property type="entry name" value="P-loop containing nucleotide triphosphate hydrolases"/>
    <property type="match status" value="1"/>
</dbReference>
<dbReference type="GO" id="GO:0003924">
    <property type="term" value="F:GTPase activity"/>
    <property type="evidence" value="ECO:0007669"/>
    <property type="project" value="InterPro"/>
</dbReference>
<keyword evidence="2" id="KW-0547">Nucleotide-binding</keyword>
<dbReference type="RefSeq" id="WP_184867423.1">
    <property type="nucleotide sequence ID" value="NZ_BAAAWY010000098.1"/>
</dbReference>
<dbReference type="EMBL" id="JACHIR010000001">
    <property type="protein sequence ID" value="MBB5895659.1"/>
    <property type="molecule type" value="Genomic_DNA"/>
</dbReference>
<evidence type="ECO:0000256" key="3">
    <source>
        <dbReference type="ARBA" id="ARBA00022801"/>
    </source>
</evidence>
<dbReference type="GO" id="GO:0005525">
    <property type="term" value="F:GTP binding"/>
    <property type="evidence" value="ECO:0007669"/>
    <property type="project" value="UniProtKB-KW"/>
</dbReference>
<proteinExistence type="predicted"/>
<evidence type="ECO:0000256" key="1">
    <source>
        <dbReference type="ARBA" id="ARBA00004370"/>
    </source>
</evidence>
<reference evidence="7 8" key="1">
    <citation type="submission" date="2020-08" db="EMBL/GenBank/DDBJ databases">
        <title>Sequencing the genomes of 1000 actinobacteria strains.</title>
        <authorList>
            <person name="Klenk H.-P."/>
        </authorList>
    </citation>
    <scope>NUCLEOTIDE SEQUENCE [LARGE SCALE GENOMIC DNA]</scope>
    <source>
        <strain evidence="7 8">DSM 43851</strain>
    </source>
</reference>
<keyword evidence="8" id="KW-1185">Reference proteome</keyword>
<evidence type="ECO:0000259" key="6">
    <source>
        <dbReference type="Pfam" id="PF00350"/>
    </source>
</evidence>
<dbReference type="InterPro" id="IPR027094">
    <property type="entry name" value="Mitofusin_fam"/>
</dbReference>
<evidence type="ECO:0000256" key="5">
    <source>
        <dbReference type="ARBA" id="ARBA00023136"/>
    </source>
</evidence>
<dbReference type="AlphaFoldDB" id="A0A7W9NKG7"/>
<feature type="domain" description="Dynamin N-terminal" evidence="6">
    <location>
        <begin position="42"/>
        <end position="148"/>
    </location>
</feature>
<accession>A0A7W9NKG7</accession>
<organism evidence="7 8">
    <name type="scientific">Kutzneria kofuensis</name>
    <dbReference type="NCBI Taxonomy" id="103725"/>
    <lineage>
        <taxon>Bacteria</taxon>
        <taxon>Bacillati</taxon>
        <taxon>Actinomycetota</taxon>
        <taxon>Actinomycetes</taxon>
        <taxon>Pseudonocardiales</taxon>
        <taxon>Pseudonocardiaceae</taxon>
        <taxon>Kutzneria</taxon>
    </lineage>
</organism>
<gene>
    <name evidence="7" type="ORF">BJ998_006855</name>
</gene>
<evidence type="ECO:0000256" key="2">
    <source>
        <dbReference type="ARBA" id="ARBA00022741"/>
    </source>
</evidence>
<evidence type="ECO:0000256" key="4">
    <source>
        <dbReference type="ARBA" id="ARBA00023134"/>
    </source>
</evidence>
<evidence type="ECO:0000313" key="8">
    <source>
        <dbReference type="Proteomes" id="UP000585638"/>
    </source>
</evidence>
<dbReference type="InterPro" id="IPR027417">
    <property type="entry name" value="P-loop_NTPase"/>
</dbReference>
<dbReference type="PANTHER" id="PTHR10465">
    <property type="entry name" value="TRANSMEMBRANE GTPASE FZO1"/>
    <property type="match status" value="1"/>
</dbReference>
<protein>
    <recommendedName>
        <fullName evidence="6">Dynamin N-terminal domain-containing protein</fullName>
    </recommendedName>
</protein>
<keyword evidence="4" id="KW-0342">GTP-binding</keyword>
<keyword evidence="5" id="KW-0472">Membrane</keyword>